<dbReference type="AlphaFoldDB" id="A0A212PQV4"/>
<keyword evidence="1" id="KW-0812">Transmembrane</keyword>
<evidence type="ECO:0008006" key="4">
    <source>
        <dbReference type="Google" id="ProtNLM"/>
    </source>
</evidence>
<feature type="transmembrane region" description="Helical" evidence="1">
    <location>
        <begin position="6"/>
        <end position="25"/>
    </location>
</feature>
<feature type="transmembrane region" description="Helical" evidence="1">
    <location>
        <begin position="202"/>
        <end position="221"/>
    </location>
</feature>
<evidence type="ECO:0000313" key="2">
    <source>
        <dbReference type="EMBL" id="SNB49272.1"/>
    </source>
</evidence>
<name>A0A212PQV4_9CHLR</name>
<dbReference type="OrthoDB" id="9810951at2"/>
<keyword evidence="1" id="KW-0472">Membrane</keyword>
<dbReference type="InParanoid" id="A0A212PQV4"/>
<accession>A0A212PQV4</accession>
<evidence type="ECO:0000313" key="3">
    <source>
        <dbReference type="Proteomes" id="UP000197025"/>
    </source>
</evidence>
<protein>
    <recommendedName>
        <fullName evidence="4">4-amino-4-deoxy-L-arabinose transferase and related glycosyltransferases of PMT family</fullName>
    </recommendedName>
</protein>
<keyword evidence="1" id="KW-1133">Transmembrane helix</keyword>
<dbReference type="EMBL" id="FYEK01000002">
    <property type="protein sequence ID" value="SNB49272.1"/>
    <property type="molecule type" value="Genomic_DNA"/>
</dbReference>
<dbReference type="RefSeq" id="WP_143597442.1">
    <property type="nucleotide sequence ID" value="NZ_FYEK01000002.1"/>
</dbReference>
<feature type="transmembrane region" description="Helical" evidence="1">
    <location>
        <begin position="356"/>
        <end position="375"/>
    </location>
</feature>
<reference evidence="3" key="1">
    <citation type="submission" date="2017-06" db="EMBL/GenBank/DDBJ databases">
        <authorList>
            <person name="Varghese N."/>
            <person name="Submissions S."/>
        </authorList>
    </citation>
    <scope>NUCLEOTIDE SEQUENCE [LARGE SCALE GENOMIC DNA]</scope>
    <source>
        <strain evidence="3">JAD2</strain>
    </source>
</reference>
<evidence type="ECO:0000256" key="1">
    <source>
        <dbReference type="SAM" id="Phobius"/>
    </source>
</evidence>
<sequence length="632" mass="70910">MRRWGMIGLILWLGFSVRITGLPALRHNYDHSFPIAQAALWREQGIWPLIGQRSTLGIPASPLASLLIVPVLALGPGPWLPHYAAVALDMLALALAYRTARSMAPPWLARVALLMAAFSPWHVYFTRGTWLPGWFPFFVALALWAWSPFLIQGGSPSPARIGWGWVGVALAVLVHPVGLLLIPPALLSAGLMPGNRWVRGVGAGLMLASTLAYGGIAWHAWEGPRTLRLPARLWPWQEVAFAHALRMVSGKDFAEVWMGAASPPDWLLVRLARIGAGLIEASIALAVLESVARGLRQRHGHSPLLPIWWGFPAVWLALPWPYPIHIHYLVPTLPAGVLLAVQPWRKLPARSWGRYLIEAGTWGIAFVWVLILLAADRNARLHPWTGNPEELPMVESAALARRLLYGLEEDPQTQIWLPWECAETTPTWLSGVVGRALEVRCGFRPDRLAVAHTTHRTLMVLFGTGTPPPLEPLSRPPSWLHRMPDGAWIALYEIHPGELRPAIPLGILTDLGWRLLGYDLEEKGNRLRITTYWQVERIPEDPARWAWHYQPFHHLLDSEGHQLQNPSGWGVPGHLWRIGDVYIDHTELVFPKEISHRPLRLELGLFDPNRVVRARFLLPIGETETLILKVWN</sequence>
<organism evidence="2 3">
    <name type="scientific">Thermoflexus hugenholtzii JAD2</name>
    <dbReference type="NCBI Taxonomy" id="877466"/>
    <lineage>
        <taxon>Bacteria</taxon>
        <taxon>Bacillati</taxon>
        <taxon>Chloroflexota</taxon>
        <taxon>Thermoflexia</taxon>
        <taxon>Thermoflexales</taxon>
        <taxon>Thermoflexaceae</taxon>
        <taxon>Thermoflexus</taxon>
    </lineage>
</organism>
<proteinExistence type="predicted"/>
<dbReference type="Proteomes" id="UP000197025">
    <property type="component" value="Unassembled WGS sequence"/>
</dbReference>
<feature type="transmembrane region" description="Helical" evidence="1">
    <location>
        <begin position="131"/>
        <end position="151"/>
    </location>
</feature>
<keyword evidence="3" id="KW-1185">Reference proteome</keyword>
<feature type="transmembrane region" description="Helical" evidence="1">
    <location>
        <begin position="107"/>
        <end position="125"/>
    </location>
</feature>
<feature type="transmembrane region" description="Helical" evidence="1">
    <location>
        <begin position="163"/>
        <end position="182"/>
    </location>
</feature>
<gene>
    <name evidence="2" type="ORF">SAMN02746019_00029210</name>
</gene>